<accession>X1A103</accession>
<feature type="non-terminal residue" evidence="1">
    <location>
        <position position="1"/>
    </location>
</feature>
<proteinExistence type="predicted"/>
<dbReference type="EMBL" id="BART01017233">
    <property type="protein sequence ID" value="GAG75775.1"/>
    <property type="molecule type" value="Genomic_DNA"/>
</dbReference>
<evidence type="ECO:0000313" key="1">
    <source>
        <dbReference type="EMBL" id="GAG75775.1"/>
    </source>
</evidence>
<organism evidence="1">
    <name type="scientific">marine sediment metagenome</name>
    <dbReference type="NCBI Taxonomy" id="412755"/>
    <lineage>
        <taxon>unclassified sequences</taxon>
        <taxon>metagenomes</taxon>
        <taxon>ecological metagenomes</taxon>
    </lineage>
</organism>
<sequence length="30" mass="3621">DYEMNIMDVNCLSITKNTIKNFKILLFKDR</sequence>
<protein>
    <submittedName>
        <fullName evidence="1">Uncharacterized protein</fullName>
    </submittedName>
</protein>
<gene>
    <name evidence="1" type="ORF">S01H4_32866</name>
</gene>
<name>X1A103_9ZZZZ</name>
<dbReference type="AlphaFoldDB" id="X1A103"/>
<reference evidence="1" key="1">
    <citation type="journal article" date="2014" name="Front. Microbiol.">
        <title>High frequency of phylogenetically diverse reductive dehalogenase-homologous genes in deep subseafloor sedimentary metagenomes.</title>
        <authorList>
            <person name="Kawai M."/>
            <person name="Futagami T."/>
            <person name="Toyoda A."/>
            <person name="Takaki Y."/>
            <person name="Nishi S."/>
            <person name="Hori S."/>
            <person name="Arai W."/>
            <person name="Tsubouchi T."/>
            <person name="Morono Y."/>
            <person name="Uchiyama I."/>
            <person name="Ito T."/>
            <person name="Fujiyama A."/>
            <person name="Inagaki F."/>
            <person name="Takami H."/>
        </authorList>
    </citation>
    <scope>NUCLEOTIDE SEQUENCE</scope>
    <source>
        <strain evidence="1">Expedition CK06-06</strain>
    </source>
</reference>
<comment type="caution">
    <text evidence="1">The sequence shown here is derived from an EMBL/GenBank/DDBJ whole genome shotgun (WGS) entry which is preliminary data.</text>
</comment>